<protein>
    <recommendedName>
        <fullName evidence="3">Glycosyltransferase RgtA/B/C/D-like domain-containing protein</fullName>
    </recommendedName>
</protein>
<gene>
    <name evidence="2" type="ORF">AVDCRST_MAG42-1738</name>
</gene>
<keyword evidence="1" id="KW-1133">Transmembrane helix</keyword>
<name>A0A6J4I6M2_9BACT</name>
<evidence type="ECO:0000313" key="2">
    <source>
        <dbReference type="EMBL" id="CAA9241735.1"/>
    </source>
</evidence>
<evidence type="ECO:0000256" key="1">
    <source>
        <dbReference type="SAM" id="Phobius"/>
    </source>
</evidence>
<dbReference type="EMBL" id="CADCTA010000066">
    <property type="protein sequence ID" value="CAA9241735.1"/>
    <property type="molecule type" value="Genomic_DNA"/>
</dbReference>
<evidence type="ECO:0008006" key="3">
    <source>
        <dbReference type="Google" id="ProtNLM"/>
    </source>
</evidence>
<feature type="transmembrane region" description="Helical" evidence="1">
    <location>
        <begin position="265"/>
        <end position="283"/>
    </location>
</feature>
<feature type="transmembrane region" description="Helical" evidence="1">
    <location>
        <begin position="200"/>
        <end position="221"/>
    </location>
</feature>
<feature type="transmembrane region" description="Helical" evidence="1">
    <location>
        <begin position="162"/>
        <end position="188"/>
    </location>
</feature>
<feature type="transmembrane region" description="Helical" evidence="1">
    <location>
        <begin position="122"/>
        <end position="142"/>
    </location>
</feature>
<accession>A0A6J4I6M2</accession>
<feature type="transmembrane region" description="Helical" evidence="1">
    <location>
        <begin position="290"/>
        <end position="308"/>
    </location>
</feature>
<dbReference type="AlphaFoldDB" id="A0A6J4I6M2"/>
<reference evidence="2" key="1">
    <citation type="submission" date="2020-02" db="EMBL/GenBank/DDBJ databases">
        <authorList>
            <person name="Meier V. D."/>
        </authorList>
    </citation>
    <scope>NUCLEOTIDE SEQUENCE</scope>
    <source>
        <strain evidence="2">AVDCRST_MAG42</strain>
    </source>
</reference>
<proteinExistence type="predicted"/>
<feature type="transmembrane region" description="Helical" evidence="1">
    <location>
        <begin position="331"/>
        <end position="347"/>
    </location>
</feature>
<feature type="transmembrane region" description="Helical" evidence="1">
    <location>
        <begin position="91"/>
        <end position="110"/>
    </location>
</feature>
<keyword evidence="1" id="KW-0812">Transmembrane</keyword>
<organism evidence="2">
    <name type="scientific">uncultured Chthoniobacterales bacterium</name>
    <dbReference type="NCBI Taxonomy" id="1836801"/>
    <lineage>
        <taxon>Bacteria</taxon>
        <taxon>Pseudomonadati</taxon>
        <taxon>Verrucomicrobiota</taxon>
        <taxon>Spartobacteria</taxon>
        <taxon>Chthoniobacterales</taxon>
        <taxon>environmental samples</taxon>
    </lineage>
</organism>
<sequence length="361" mass="41313">MVDGLLTLLGVYLIHFAFTKLYVVHGGVPAENLVRPYPLVPAWIFVAWDATLYRGLFENIHHYAFPPGYPLTLRGICEVFGIGRNAFAKSALLLNILSHAIICVGFTWYLRNDARTRGIPAWAPVLLLLFFPWHNAFFAAYSESLYLALTLLAFCLRSKERIGWGSAVAGLSVLVRTLGTFLVLAFVAEQLFYCVRDRKFYWRKLLLASCGLLFVAGWHAFLWSRGTTAYREVYPWVEALIGEYVAPGQSPHIWVLKYLSWGGRWGDVLPFWTGIAAIVYCAIRRRPLEFFYLAIFYASMAVYVYRPFPWSRYVSVLFPVAIMAADLVKRYPRWTAVLVTIVIMHSYRMQVELFGMRAGEP</sequence>
<keyword evidence="1" id="KW-0472">Membrane</keyword>